<sequence length="402" mass="42898">MTAVAMLVLAGCAGGAFDGEDTSTVALDDAVLAVYLSPQSMEWTDDSTGYVLLVDPDGASRAIETSGMDVAGFVWNSEGLHFADEDADYLLDAGGLSQTSSPKANYQHGMIDVEDSVIGLYNLGLVDGESMADGSYVTELVEVRDGKTAKVDREGDLTVVGVCDDAVFAVAEATGRFRAGHESTGLGEGWGDVMLYQVWPGEQRVVGSVNNAGAVPYRDDAPCAEDELFYLMPDWPDGTPEGTDADSRIGVTLFAWDTTTGELAERPLRTGPGADLALTPDEVAWSEYRSGWVREGGLVWLGADGVLRRSDTRTGRTEELLSTESFADGIREFRAFLGRDWLYVLDIPGEPGADLVLSRYRLDGGEPEVVTRISGVTDGTRGDLVIRGAAIAPEMLRAGRTP</sequence>
<evidence type="ECO:0000313" key="2">
    <source>
        <dbReference type="Proteomes" id="UP000675409"/>
    </source>
</evidence>
<proteinExistence type="predicted"/>
<evidence type="ECO:0000313" key="1">
    <source>
        <dbReference type="EMBL" id="MBL0886723.1"/>
    </source>
</evidence>
<name>A0ABS1LKU0_9MICO</name>
<dbReference type="RefSeq" id="WP_201846979.1">
    <property type="nucleotide sequence ID" value="NZ_JABBYC010000015.1"/>
</dbReference>
<protein>
    <submittedName>
        <fullName evidence="1">Uncharacterized protein</fullName>
    </submittedName>
</protein>
<keyword evidence="2" id="KW-1185">Reference proteome</keyword>
<dbReference type="Proteomes" id="UP000675409">
    <property type="component" value="Unassembled WGS sequence"/>
</dbReference>
<organism evidence="1 2">
    <name type="scientific">Myceligenerans indicum</name>
    <dbReference type="NCBI Taxonomy" id="2593663"/>
    <lineage>
        <taxon>Bacteria</taxon>
        <taxon>Bacillati</taxon>
        <taxon>Actinomycetota</taxon>
        <taxon>Actinomycetes</taxon>
        <taxon>Micrococcales</taxon>
        <taxon>Promicromonosporaceae</taxon>
        <taxon>Myceligenerans</taxon>
    </lineage>
</organism>
<dbReference type="SUPFAM" id="SSF82171">
    <property type="entry name" value="DPP6 N-terminal domain-like"/>
    <property type="match status" value="1"/>
</dbReference>
<comment type="caution">
    <text evidence="1">The sequence shown here is derived from an EMBL/GenBank/DDBJ whole genome shotgun (WGS) entry which is preliminary data.</text>
</comment>
<accession>A0ABS1LKU0</accession>
<dbReference type="EMBL" id="JABBYC010000015">
    <property type="protein sequence ID" value="MBL0886723.1"/>
    <property type="molecule type" value="Genomic_DNA"/>
</dbReference>
<reference evidence="1 2" key="1">
    <citation type="journal article" date="2021" name="Arch. Microbiol.">
        <title>Myceligenerans indicum sp. nov., an actinobacterium isolated from mangrove sediment of Sundarbans, India.</title>
        <authorList>
            <person name="Asha K."/>
            <person name="Bhadury P."/>
        </authorList>
    </citation>
    <scope>NUCLEOTIDE SEQUENCE [LARGE SCALE GENOMIC DNA]</scope>
    <source>
        <strain evidence="1 2">I2</strain>
    </source>
</reference>
<gene>
    <name evidence="1" type="ORF">HGK34_10635</name>
</gene>